<evidence type="ECO:0000256" key="3">
    <source>
        <dbReference type="ARBA" id="ARBA00023125"/>
    </source>
</evidence>
<reference evidence="6 7" key="1">
    <citation type="submission" date="2024-01" db="EMBL/GenBank/DDBJ databases">
        <title>The genomes of 5 underutilized Papilionoideae crops provide insights into root nodulation and disease resistanc.</title>
        <authorList>
            <person name="Jiang F."/>
        </authorList>
    </citation>
    <scope>NUCLEOTIDE SEQUENCE [LARGE SCALE GENOMIC DNA]</scope>
    <source>
        <strain evidence="6">JINMINGXINNONG_FW02</strain>
        <tissue evidence="6">Leaves</tissue>
    </source>
</reference>
<proteinExistence type="predicted"/>
<sequence length="125" mass="14432">MDSKEKFHTMNLLNKDHGLVDQAFAIQFGNELSPNWFLVDDDNNRYIVKYNMDMYRPELTRGWSEIHKYYELHGNDVCIGEIVNFLSRVRNQRRRLQGSVVAIQSGGSKKIALISPVVFVGAVEK</sequence>
<dbReference type="GO" id="GO:0005634">
    <property type="term" value="C:nucleus"/>
    <property type="evidence" value="ECO:0007669"/>
    <property type="project" value="UniProtKB-SubCell"/>
</dbReference>
<protein>
    <submittedName>
        <fullName evidence="6">Uncharacterized protein</fullName>
    </submittedName>
</protein>
<keyword evidence="7" id="KW-1185">Reference proteome</keyword>
<evidence type="ECO:0000256" key="2">
    <source>
        <dbReference type="ARBA" id="ARBA00023015"/>
    </source>
</evidence>
<evidence type="ECO:0000256" key="4">
    <source>
        <dbReference type="ARBA" id="ARBA00023163"/>
    </source>
</evidence>
<comment type="subcellular location">
    <subcellularLocation>
        <location evidence="1">Nucleus</location>
    </subcellularLocation>
</comment>
<keyword evidence="2" id="KW-0805">Transcription regulation</keyword>
<dbReference type="Gene3D" id="2.40.330.10">
    <property type="entry name" value="DNA-binding pseudobarrel domain"/>
    <property type="match status" value="1"/>
</dbReference>
<dbReference type="InterPro" id="IPR015300">
    <property type="entry name" value="DNA-bd_pseudobarrel_sf"/>
</dbReference>
<gene>
    <name evidence="6" type="ORF">VNO80_15405</name>
</gene>
<evidence type="ECO:0000256" key="1">
    <source>
        <dbReference type="ARBA" id="ARBA00004123"/>
    </source>
</evidence>
<dbReference type="Proteomes" id="UP001374584">
    <property type="component" value="Unassembled WGS sequence"/>
</dbReference>
<keyword evidence="5" id="KW-0539">Nucleus</keyword>
<evidence type="ECO:0000313" key="6">
    <source>
        <dbReference type="EMBL" id="KAK7356139.1"/>
    </source>
</evidence>
<evidence type="ECO:0000313" key="7">
    <source>
        <dbReference type="Proteomes" id="UP001374584"/>
    </source>
</evidence>
<evidence type="ECO:0000256" key="5">
    <source>
        <dbReference type="ARBA" id="ARBA00023242"/>
    </source>
</evidence>
<keyword evidence="3" id="KW-0238">DNA-binding</keyword>
<keyword evidence="4" id="KW-0804">Transcription</keyword>
<organism evidence="6 7">
    <name type="scientific">Phaseolus coccineus</name>
    <name type="common">Scarlet runner bean</name>
    <name type="synonym">Phaseolus multiflorus</name>
    <dbReference type="NCBI Taxonomy" id="3886"/>
    <lineage>
        <taxon>Eukaryota</taxon>
        <taxon>Viridiplantae</taxon>
        <taxon>Streptophyta</taxon>
        <taxon>Embryophyta</taxon>
        <taxon>Tracheophyta</taxon>
        <taxon>Spermatophyta</taxon>
        <taxon>Magnoliopsida</taxon>
        <taxon>eudicotyledons</taxon>
        <taxon>Gunneridae</taxon>
        <taxon>Pentapetalae</taxon>
        <taxon>rosids</taxon>
        <taxon>fabids</taxon>
        <taxon>Fabales</taxon>
        <taxon>Fabaceae</taxon>
        <taxon>Papilionoideae</taxon>
        <taxon>50 kb inversion clade</taxon>
        <taxon>NPAAA clade</taxon>
        <taxon>indigoferoid/millettioid clade</taxon>
        <taxon>Phaseoleae</taxon>
        <taxon>Phaseolus</taxon>
    </lineage>
</organism>
<dbReference type="SUPFAM" id="SSF101936">
    <property type="entry name" value="DNA-binding pseudobarrel domain"/>
    <property type="match status" value="1"/>
</dbReference>
<name>A0AAN9MNN6_PHACN</name>
<dbReference type="AlphaFoldDB" id="A0AAN9MNN6"/>
<accession>A0AAN9MNN6</accession>
<comment type="caution">
    <text evidence="6">The sequence shown here is derived from an EMBL/GenBank/DDBJ whole genome shotgun (WGS) entry which is preliminary data.</text>
</comment>
<dbReference type="GO" id="GO:0003677">
    <property type="term" value="F:DNA binding"/>
    <property type="evidence" value="ECO:0007669"/>
    <property type="project" value="UniProtKB-KW"/>
</dbReference>
<dbReference type="EMBL" id="JAYMYR010000006">
    <property type="protein sequence ID" value="KAK7356139.1"/>
    <property type="molecule type" value="Genomic_DNA"/>
</dbReference>